<evidence type="ECO:0000313" key="2">
    <source>
        <dbReference type="Proteomes" id="UP001374584"/>
    </source>
</evidence>
<proteinExistence type="predicted"/>
<gene>
    <name evidence="1" type="ORF">VNO80_33806</name>
</gene>
<dbReference type="EMBL" id="JAYMYR010000104">
    <property type="protein sequence ID" value="KAK7325766.1"/>
    <property type="molecule type" value="Genomic_DNA"/>
</dbReference>
<reference evidence="1 2" key="1">
    <citation type="submission" date="2024-01" db="EMBL/GenBank/DDBJ databases">
        <title>The genomes of 5 underutilized Papilionoideae crops provide insights into root nodulation and disease resistanc.</title>
        <authorList>
            <person name="Jiang F."/>
        </authorList>
    </citation>
    <scope>NUCLEOTIDE SEQUENCE [LARGE SCALE GENOMIC DNA]</scope>
    <source>
        <strain evidence="1">JINMINGXINNONG_FW02</strain>
        <tissue evidence="1">Leaves</tissue>
    </source>
</reference>
<protein>
    <submittedName>
        <fullName evidence="1">Uncharacterized protein</fullName>
    </submittedName>
</protein>
<name>A0AAN9KZB2_PHACN</name>
<dbReference type="AlphaFoldDB" id="A0AAN9KZB2"/>
<accession>A0AAN9KZB2</accession>
<sequence length="174" mass="19049">MNEVLFMHSPIFLVGGDLDLFRAKAKKEVGAWSISRKNVRNERISDGRACQGHGTQHHLPGPRYSTGLSCELRTTHKGVPITRLSVPGGQGFPGSAVRYLIGGASCQAKQTRNSQSFGEQLGNCIHYFLCLSLIRRMVGIAPQEGQLHYLQIGFESPWLGLGVASQSFLLVNLD</sequence>
<evidence type="ECO:0000313" key="1">
    <source>
        <dbReference type="EMBL" id="KAK7325766.1"/>
    </source>
</evidence>
<keyword evidence="2" id="KW-1185">Reference proteome</keyword>
<comment type="caution">
    <text evidence="1">The sequence shown here is derived from an EMBL/GenBank/DDBJ whole genome shotgun (WGS) entry which is preliminary data.</text>
</comment>
<organism evidence="1 2">
    <name type="scientific">Phaseolus coccineus</name>
    <name type="common">Scarlet runner bean</name>
    <name type="synonym">Phaseolus multiflorus</name>
    <dbReference type="NCBI Taxonomy" id="3886"/>
    <lineage>
        <taxon>Eukaryota</taxon>
        <taxon>Viridiplantae</taxon>
        <taxon>Streptophyta</taxon>
        <taxon>Embryophyta</taxon>
        <taxon>Tracheophyta</taxon>
        <taxon>Spermatophyta</taxon>
        <taxon>Magnoliopsida</taxon>
        <taxon>eudicotyledons</taxon>
        <taxon>Gunneridae</taxon>
        <taxon>Pentapetalae</taxon>
        <taxon>rosids</taxon>
        <taxon>fabids</taxon>
        <taxon>Fabales</taxon>
        <taxon>Fabaceae</taxon>
        <taxon>Papilionoideae</taxon>
        <taxon>50 kb inversion clade</taxon>
        <taxon>NPAAA clade</taxon>
        <taxon>indigoferoid/millettioid clade</taxon>
        <taxon>Phaseoleae</taxon>
        <taxon>Phaseolus</taxon>
    </lineage>
</organism>
<dbReference type="Proteomes" id="UP001374584">
    <property type="component" value="Unassembled WGS sequence"/>
</dbReference>